<gene>
    <name evidence="1" type="ORF">UFOVP1192_52</name>
</gene>
<sequence>MSEGKRKRNRKNLIPVRSEADMEAVLLQVVEMALSPAVDRVINIWFPTDGLSNIFLENCMIEFKLRNIEVTGNNMNMNLFIDDLDTKETNG</sequence>
<evidence type="ECO:0000313" key="1">
    <source>
        <dbReference type="EMBL" id="CAB4190319.1"/>
    </source>
</evidence>
<reference evidence="1" key="1">
    <citation type="submission" date="2020-05" db="EMBL/GenBank/DDBJ databases">
        <authorList>
            <person name="Chiriac C."/>
            <person name="Salcher M."/>
            <person name="Ghai R."/>
            <person name="Kavagutti S V."/>
        </authorList>
    </citation>
    <scope>NUCLEOTIDE SEQUENCE</scope>
</reference>
<organism evidence="1">
    <name type="scientific">uncultured Caudovirales phage</name>
    <dbReference type="NCBI Taxonomy" id="2100421"/>
    <lineage>
        <taxon>Viruses</taxon>
        <taxon>Duplodnaviria</taxon>
        <taxon>Heunggongvirae</taxon>
        <taxon>Uroviricota</taxon>
        <taxon>Caudoviricetes</taxon>
        <taxon>Peduoviridae</taxon>
        <taxon>Maltschvirus</taxon>
        <taxon>Maltschvirus maltsch</taxon>
    </lineage>
</organism>
<dbReference type="EMBL" id="LR797151">
    <property type="protein sequence ID" value="CAB4190319.1"/>
    <property type="molecule type" value="Genomic_DNA"/>
</dbReference>
<protein>
    <submittedName>
        <fullName evidence="1">Uncharacterized protein</fullName>
    </submittedName>
</protein>
<accession>A0A6J5R0B9</accession>
<name>A0A6J5R0B9_9CAUD</name>
<proteinExistence type="predicted"/>